<reference evidence="1" key="1">
    <citation type="journal article" date="2021" name="PeerJ">
        <title>Extensive microbial diversity within the chicken gut microbiome revealed by metagenomics and culture.</title>
        <authorList>
            <person name="Gilroy R."/>
            <person name="Ravi A."/>
            <person name="Getino M."/>
            <person name="Pursley I."/>
            <person name="Horton D.L."/>
            <person name="Alikhan N.F."/>
            <person name="Baker D."/>
            <person name="Gharbi K."/>
            <person name="Hall N."/>
            <person name="Watson M."/>
            <person name="Adriaenssens E.M."/>
            <person name="Foster-Nyarko E."/>
            <person name="Jarju S."/>
            <person name="Secka A."/>
            <person name="Antonio M."/>
            <person name="Oren A."/>
            <person name="Chaudhuri R.R."/>
            <person name="La Ragione R."/>
            <person name="Hildebrand F."/>
            <person name="Pallen M.J."/>
        </authorList>
    </citation>
    <scope>NUCLEOTIDE SEQUENCE</scope>
    <source>
        <strain evidence="1">Gambia16-930</strain>
    </source>
</reference>
<gene>
    <name evidence="1" type="ORF">IAC47_00335</name>
</gene>
<dbReference type="EMBL" id="DXGG01000012">
    <property type="protein sequence ID" value="HIW86712.1"/>
    <property type="molecule type" value="Genomic_DNA"/>
</dbReference>
<organism evidence="1 2">
    <name type="scientific">Candidatus Onthomorpha intestinigallinarum</name>
    <dbReference type="NCBI Taxonomy" id="2840880"/>
    <lineage>
        <taxon>Bacteria</taxon>
        <taxon>Pseudomonadati</taxon>
        <taxon>Bacteroidota</taxon>
        <taxon>Bacteroidia</taxon>
        <taxon>Bacteroidales</taxon>
        <taxon>Candidatus Onthomorpha</taxon>
    </lineage>
</organism>
<evidence type="ECO:0000313" key="1">
    <source>
        <dbReference type="EMBL" id="HIW86712.1"/>
    </source>
</evidence>
<proteinExistence type="predicted"/>
<comment type="caution">
    <text evidence="1">The sequence shown here is derived from an EMBL/GenBank/DDBJ whole genome shotgun (WGS) entry which is preliminary data.</text>
</comment>
<dbReference type="AlphaFoldDB" id="A0A9D1UG98"/>
<evidence type="ECO:0000313" key="2">
    <source>
        <dbReference type="Proteomes" id="UP000824267"/>
    </source>
</evidence>
<dbReference type="Proteomes" id="UP000824267">
    <property type="component" value="Unassembled WGS sequence"/>
</dbReference>
<name>A0A9D1UG98_9BACT</name>
<accession>A0A9D1UG98</accession>
<reference evidence="1" key="2">
    <citation type="submission" date="2021-04" db="EMBL/GenBank/DDBJ databases">
        <authorList>
            <person name="Gilroy R."/>
        </authorList>
    </citation>
    <scope>NUCLEOTIDE SEQUENCE</scope>
    <source>
        <strain evidence="1">Gambia16-930</strain>
    </source>
</reference>
<protein>
    <submittedName>
        <fullName evidence="1">Uncharacterized protein</fullName>
    </submittedName>
</protein>
<sequence>MVNRNYICSLELIAFEDNVMKSGADMLRIRLEKIIKDINYAASQRKYPVRSFNMGGRLVFMTQGDDDETLSDFLDFLFDYNKQAILFGYPHKGVLLLQEQTMMSGNGVEVVNSKALIESEILLGKQNVAGISTDADLFERKKDIMGRYFSFFDGFILLNLIRHKLADIALSGMTSSVESNFAKIGIRDSFCGFADLKENVCRFLREQNK</sequence>